<reference evidence="1" key="2">
    <citation type="submission" date="2023-06" db="EMBL/GenBank/DDBJ databases">
        <authorList>
            <consortium name="Lawrence Berkeley National Laboratory"/>
            <person name="Haridas S."/>
            <person name="Hensen N."/>
            <person name="Bonometti L."/>
            <person name="Westerberg I."/>
            <person name="Brannstrom I.O."/>
            <person name="Guillou S."/>
            <person name="Cros-Aarteil S."/>
            <person name="Calhoun S."/>
            <person name="Kuo A."/>
            <person name="Mondo S."/>
            <person name="Pangilinan J."/>
            <person name="Riley R."/>
            <person name="Labutti K."/>
            <person name="Andreopoulos B."/>
            <person name="Lipzen A."/>
            <person name="Chen C."/>
            <person name="Yanf M."/>
            <person name="Daum C."/>
            <person name="Ng V."/>
            <person name="Clum A."/>
            <person name="Steindorff A."/>
            <person name="Ohm R."/>
            <person name="Martin F."/>
            <person name="Silar P."/>
            <person name="Natvig D."/>
            <person name="Lalanne C."/>
            <person name="Gautier V."/>
            <person name="Ament-Velasquez S.L."/>
            <person name="Kruys A."/>
            <person name="Hutchinson M.I."/>
            <person name="Powell A.J."/>
            <person name="Barry K."/>
            <person name="Miller A.N."/>
            <person name="Grigoriev I.V."/>
            <person name="Debuchy R."/>
            <person name="Gladieux P."/>
            <person name="Thoren M.H."/>
            <person name="Johannesson H."/>
        </authorList>
    </citation>
    <scope>NUCLEOTIDE SEQUENCE</scope>
    <source>
        <strain evidence="1">CBS 118394</strain>
    </source>
</reference>
<evidence type="ECO:0000313" key="2">
    <source>
        <dbReference type="Proteomes" id="UP001283341"/>
    </source>
</evidence>
<name>A0AAE0M0Y2_9PEZI</name>
<dbReference type="EMBL" id="JAUEDM010000006">
    <property type="protein sequence ID" value="KAK3315166.1"/>
    <property type="molecule type" value="Genomic_DNA"/>
</dbReference>
<dbReference type="Proteomes" id="UP001283341">
    <property type="component" value="Unassembled WGS sequence"/>
</dbReference>
<accession>A0AAE0M0Y2</accession>
<protein>
    <submittedName>
        <fullName evidence="1">Uncharacterized protein</fullName>
    </submittedName>
</protein>
<comment type="caution">
    <text evidence="1">The sequence shown here is derived from an EMBL/GenBank/DDBJ whole genome shotgun (WGS) entry which is preliminary data.</text>
</comment>
<organism evidence="1 2">
    <name type="scientific">Apodospora peruviana</name>
    <dbReference type="NCBI Taxonomy" id="516989"/>
    <lineage>
        <taxon>Eukaryota</taxon>
        <taxon>Fungi</taxon>
        <taxon>Dikarya</taxon>
        <taxon>Ascomycota</taxon>
        <taxon>Pezizomycotina</taxon>
        <taxon>Sordariomycetes</taxon>
        <taxon>Sordariomycetidae</taxon>
        <taxon>Sordariales</taxon>
        <taxon>Lasiosphaeriaceae</taxon>
        <taxon>Apodospora</taxon>
    </lineage>
</organism>
<reference evidence="1" key="1">
    <citation type="journal article" date="2023" name="Mol. Phylogenet. Evol.">
        <title>Genome-scale phylogeny and comparative genomics of the fungal order Sordariales.</title>
        <authorList>
            <person name="Hensen N."/>
            <person name="Bonometti L."/>
            <person name="Westerberg I."/>
            <person name="Brannstrom I.O."/>
            <person name="Guillou S."/>
            <person name="Cros-Aarteil S."/>
            <person name="Calhoun S."/>
            <person name="Haridas S."/>
            <person name="Kuo A."/>
            <person name="Mondo S."/>
            <person name="Pangilinan J."/>
            <person name="Riley R."/>
            <person name="LaButti K."/>
            <person name="Andreopoulos B."/>
            <person name="Lipzen A."/>
            <person name="Chen C."/>
            <person name="Yan M."/>
            <person name="Daum C."/>
            <person name="Ng V."/>
            <person name="Clum A."/>
            <person name="Steindorff A."/>
            <person name="Ohm R.A."/>
            <person name="Martin F."/>
            <person name="Silar P."/>
            <person name="Natvig D.O."/>
            <person name="Lalanne C."/>
            <person name="Gautier V."/>
            <person name="Ament-Velasquez S.L."/>
            <person name="Kruys A."/>
            <person name="Hutchinson M.I."/>
            <person name="Powell A.J."/>
            <person name="Barry K."/>
            <person name="Miller A.N."/>
            <person name="Grigoriev I.V."/>
            <person name="Debuchy R."/>
            <person name="Gladieux P."/>
            <person name="Hiltunen Thoren M."/>
            <person name="Johannesson H."/>
        </authorList>
    </citation>
    <scope>NUCLEOTIDE SEQUENCE</scope>
    <source>
        <strain evidence="1">CBS 118394</strain>
    </source>
</reference>
<evidence type="ECO:0000313" key="1">
    <source>
        <dbReference type="EMBL" id="KAK3315166.1"/>
    </source>
</evidence>
<sequence>MDSQDMPAVVKKLRSLAITGHNARITPDRVLDTERQNILISAINNLLSTSNAILTFAQIIDDLPTSDVGFDRRSCHMADDHPLDSHKDICPGSLAKARELCLQWKPENIAFSPSLLLAFQHSLPGTKTFETRLVELVAVSIHQFGALLYQLDFRLHKGDIDAVVIYKSPLPDWYTGPVIHDPLPPTTFYHGLYGEDDIYPEGAADMVGYWAEDRILGGVGITRRINQLRDEQQRAVVDFLLRSEKEGYAKKKQQQLESEQGLDTAVPLPTLVDDMNRVRFNPKVSITGRGIYRDIWERKPATSSEIHHAARRPKDEVDYPEIIGDLVHAQLVLGQPMSEDLLKQVAAGRSAVTDEGLIKRVGDELKR</sequence>
<gene>
    <name evidence="1" type="ORF">B0H66DRAFT_628169</name>
</gene>
<dbReference type="AlphaFoldDB" id="A0AAE0M0Y2"/>
<proteinExistence type="predicted"/>
<keyword evidence="2" id="KW-1185">Reference proteome</keyword>